<keyword evidence="4 6" id="KW-1133">Transmembrane helix</keyword>
<evidence type="ECO:0000256" key="1">
    <source>
        <dbReference type="ARBA" id="ARBA00004651"/>
    </source>
</evidence>
<keyword evidence="3 6" id="KW-0812">Transmembrane</keyword>
<dbReference type="EMBL" id="BARU01009712">
    <property type="protein sequence ID" value="GAH40622.1"/>
    <property type="molecule type" value="Genomic_DNA"/>
</dbReference>
<evidence type="ECO:0000256" key="3">
    <source>
        <dbReference type="ARBA" id="ARBA00022692"/>
    </source>
</evidence>
<evidence type="ECO:0000256" key="4">
    <source>
        <dbReference type="ARBA" id="ARBA00022989"/>
    </source>
</evidence>
<feature type="domain" description="Polysaccharide chain length determinant N-terminal" evidence="7">
    <location>
        <begin position="7"/>
        <end position="54"/>
    </location>
</feature>
<comment type="caution">
    <text evidence="8">The sequence shown here is derived from an EMBL/GenBank/DDBJ whole genome shotgun (WGS) entry which is preliminary data.</text>
</comment>
<sequence>MNEHEDEFVLMDYLNVIWKRKWLIVIPTFFLVIAVGIISFLLPPKWEIDAIITP</sequence>
<protein>
    <recommendedName>
        <fullName evidence="7">Polysaccharide chain length determinant N-terminal domain-containing protein</fullName>
    </recommendedName>
</protein>
<accession>X1F6R7</accession>
<feature type="non-terminal residue" evidence="8">
    <location>
        <position position="54"/>
    </location>
</feature>
<proteinExistence type="predicted"/>
<comment type="subcellular location">
    <subcellularLocation>
        <location evidence="1">Cell membrane</location>
        <topology evidence="1">Multi-pass membrane protein</topology>
    </subcellularLocation>
</comment>
<dbReference type="AlphaFoldDB" id="X1F6R7"/>
<keyword evidence="2" id="KW-1003">Cell membrane</keyword>
<reference evidence="8" key="1">
    <citation type="journal article" date="2014" name="Front. Microbiol.">
        <title>High frequency of phylogenetically diverse reductive dehalogenase-homologous genes in deep subseafloor sedimentary metagenomes.</title>
        <authorList>
            <person name="Kawai M."/>
            <person name="Futagami T."/>
            <person name="Toyoda A."/>
            <person name="Takaki Y."/>
            <person name="Nishi S."/>
            <person name="Hori S."/>
            <person name="Arai W."/>
            <person name="Tsubouchi T."/>
            <person name="Morono Y."/>
            <person name="Uchiyama I."/>
            <person name="Ito T."/>
            <person name="Fujiyama A."/>
            <person name="Inagaki F."/>
            <person name="Takami H."/>
        </authorList>
    </citation>
    <scope>NUCLEOTIDE SEQUENCE</scope>
    <source>
        <strain evidence="8">Expedition CK06-06</strain>
    </source>
</reference>
<keyword evidence="5 6" id="KW-0472">Membrane</keyword>
<gene>
    <name evidence="8" type="ORF">S03H2_18690</name>
</gene>
<name>X1F6R7_9ZZZZ</name>
<evidence type="ECO:0000259" key="7">
    <source>
        <dbReference type="Pfam" id="PF02706"/>
    </source>
</evidence>
<organism evidence="8">
    <name type="scientific">marine sediment metagenome</name>
    <dbReference type="NCBI Taxonomy" id="412755"/>
    <lineage>
        <taxon>unclassified sequences</taxon>
        <taxon>metagenomes</taxon>
        <taxon>ecological metagenomes</taxon>
    </lineage>
</organism>
<evidence type="ECO:0000313" key="8">
    <source>
        <dbReference type="EMBL" id="GAH40622.1"/>
    </source>
</evidence>
<evidence type="ECO:0000256" key="2">
    <source>
        <dbReference type="ARBA" id="ARBA00022475"/>
    </source>
</evidence>
<evidence type="ECO:0000256" key="6">
    <source>
        <dbReference type="SAM" id="Phobius"/>
    </source>
</evidence>
<dbReference type="InterPro" id="IPR003856">
    <property type="entry name" value="LPS_length_determ_N"/>
</dbReference>
<evidence type="ECO:0000256" key="5">
    <source>
        <dbReference type="ARBA" id="ARBA00023136"/>
    </source>
</evidence>
<dbReference type="GO" id="GO:0005886">
    <property type="term" value="C:plasma membrane"/>
    <property type="evidence" value="ECO:0007669"/>
    <property type="project" value="UniProtKB-SubCell"/>
</dbReference>
<feature type="transmembrane region" description="Helical" evidence="6">
    <location>
        <begin position="22"/>
        <end position="42"/>
    </location>
</feature>
<dbReference type="Pfam" id="PF02706">
    <property type="entry name" value="Wzz"/>
    <property type="match status" value="1"/>
</dbReference>